<dbReference type="AlphaFoldDB" id="A0A6A5RGK3"/>
<dbReference type="EMBL" id="ML978978">
    <property type="protein sequence ID" value="KAF1926214.1"/>
    <property type="molecule type" value="Genomic_DNA"/>
</dbReference>
<dbReference type="RefSeq" id="XP_033446466.1">
    <property type="nucleotide sequence ID" value="XM_033596792.1"/>
</dbReference>
<feature type="region of interest" description="Disordered" evidence="2">
    <location>
        <begin position="128"/>
        <end position="147"/>
    </location>
</feature>
<gene>
    <name evidence="4" type="ORF">M421DRAFT_7150</name>
</gene>
<keyword evidence="5" id="KW-1185">Reference proteome</keyword>
<keyword evidence="1" id="KW-0238">DNA-binding</keyword>
<protein>
    <recommendedName>
        <fullName evidence="3">HTH CENPB-type domain-containing protein</fullName>
    </recommendedName>
</protein>
<evidence type="ECO:0000313" key="4">
    <source>
        <dbReference type="EMBL" id="KAF1926214.1"/>
    </source>
</evidence>
<evidence type="ECO:0000256" key="2">
    <source>
        <dbReference type="SAM" id="MobiDB-lite"/>
    </source>
</evidence>
<evidence type="ECO:0000313" key="5">
    <source>
        <dbReference type="Proteomes" id="UP000800082"/>
    </source>
</evidence>
<sequence length="281" mass="31789">MVRDIANDLLAERGGEPVGKHWVDNFKTRPGPLYTRGDDREEKVAQKTDKLTPYGVVQYLEKYFDNAIGTTTRFRSLTPFIFLLTDVVDEFEEDDAVSVDGVYRAPMGIRRYKDFNPTVTVNEKMEDAEANVEDQGGSSDDEFPESVEDDSCFGYPCTRRKVKGNALYVAKINHYLKGQPTSDLKTDEPIESKDINDHVKRNGFLPNELCDQSVGATTINPWSKKSSAVFQVVEMPCSYRNEYGRELSSICAAMRYFGGMTSDLEKWYMEVGGHEEAVGQY</sequence>
<dbReference type="PROSITE" id="PS51253">
    <property type="entry name" value="HTH_CENPB"/>
    <property type="match status" value="1"/>
</dbReference>
<feature type="domain" description="HTH CENPB-type" evidence="3">
    <location>
        <begin position="1"/>
        <end position="36"/>
    </location>
</feature>
<dbReference type="InterPro" id="IPR006600">
    <property type="entry name" value="HTH_CenpB_DNA-bd_dom"/>
</dbReference>
<evidence type="ECO:0000256" key="1">
    <source>
        <dbReference type="ARBA" id="ARBA00023125"/>
    </source>
</evidence>
<dbReference type="Proteomes" id="UP000800082">
    <property type="component" value="Unassembled WGS sequence"/>
</dbReference>
<dbReference type="GeneID" id="54354459"/>
<evidence type="ECO:0000259" key="3">
    <source>
        <dbReference type="PROSITE" id="PS51253"/>
    </source>
</evidence>
<dbReference type="GO" id="GO:0003677">
    <property type="term" value="F:DNA binding"/>
    <property type="evidence" value="ECO:0007669"/>
    <property type="project" value="UniProtKB-KW"/>
</dbReference>
<proteinExistence type="predicted"/>
<accession>A0A6A5RGK3</accession>
<reference evidence="4" key="1">
    <citation type="journal article" date="2020" name="Stud. Mycol.">
        <title>101 Dothideomycetes genomes: a test case for predicting lifestyles and emergence of pathogens.</title>
        <authorList>
            <person name="Haridas S."/>
            <person name="Albert R."/>
            <person name="Binder M."/>
            <person name="Bloem J."/>
            <person name="Labutti K."/>
            <person name="Salamov A."/>
            <person name="Andreopoulos B."/>
            <person name="Baker S."/>
            <person name="Barry K."/>
            <person name="Bills G."/>
            <person name="Bluhm B."/>
            <person name="Cannon C."/>
            <person name="Castanera R."/>
            <person name="Culley D."/>
            <person name="Daum C."/>
            <person name="Ezra D."/>
            <person name="Gonzalez J."/>
            <person name="Henrissat B."/>
            <person name="Kuo A."/>
            <person name="Liang C."/>
            <person name="Lipzen A."/>
            <person name="Lutzoni F."/>
            <person name="Magnuson J."/>
            <person name="Mondo S."/>
            <person name="Nolan M."/>
            <person name="Ohm R."/>
            <person name="Pangilinan J."/>
            <person name="Park H.-J."/>
            <person name="Ramirez L."/>
            <person name="Alfaro M."/>
            <person name="Sun H."/>
            <person name="Tritt A."/>
            <person name="Yoshinaga Y."/>
            <person name="Zwiers L.-H."/>
            <person name="Turgeon B."/>
            <person name="Goodwin S."/>
            <person name="Spatafora J."/>
            <person name="Crous P."/>
            <person name="Grigoriev I."/>
        </authorList>
    </citation>
    <scope>NUCLEOTIDE SEQUENCE</scope>
    <source>
        <strain evidence="4">CBS 183.55</strain>
    </source>
</reference>
<organism evidence="4 5">
    <name type="scientific">Didymella exigua CBS 183.55</name>
    <dbReference type="NCBI Taxonomy" id="1150837"/>
    <lineage>
        <taxon>Eukaryota</taxon>
        <taxon>Fungi</taxon>
        <taxon>Dikarya</taxon>
        <taxon>Ascomycota</taxon>
        <taxon>Pezizomycotina</taxon>
        <taxon>Dothideomycetes</taxon>
        <taxon>Pleosporomycetidae</taxon>
        <taxon>Pleosporales</taxon>
        <taxon>Pleosporineae</taxon>
        <taxon>Didymellaceae</taxon>
        <taxon>Didymella</taxon>
    </lineage>
</organism>
<name>A0A6A5RGK3_9PLEO</name>